<comment type="caution">
    <text evidence="1">The sequence shown here is derived from an EMBL/GenBank/DDBJ whole genome shotgun (WGS) entry which is preliminary data.</text>
</comment>
<name>A0A3M2VY48_PSESI</name>
<evidence type="ECO:0000313" key="1">
    <source>
        <dbReference type="EMBL" id="RML44074.1"/>
    </source>
</evidence>
<gene>
    <name evidence="1" type="ORF">ALQ95_102728</name>
</gene>
<sequence length="173" mass="19957">MMKSWWAFCSIGLSVTSRNPYPSWKGYVHEPPPEWLGSKQCQRTDVAMLAEENVASKCLFRMVFCKFQFVQSCFSSPFGIHFRRTRRPFRVRHLPLFPIPFKPFAFPFCFSPFCPFIADNPVQAKIEIQWKAHGSASYLQVKRTMAGTAVQSKHCRLGPLNGRYLLPNCSLRA</sequence>
<accession>A0A3M2VY48</accession>
<dbReference type="AlphaFoldDB" id="A0A3M2VY48"/>
<reference evidence="1 2" key="1">
    <citation type="submission" date="2018-08" db="EMBL/GenBank/DDBJ databases">
        <title>Recombination of ecologically and evolutionarily significant loci maintains genetic cohesion in the Pseudomonas syringae species complex.</title>
        <authorList>
            <person name="Dillon M."/>
            <person name="Thakur S."/>
            <person name="Almeida R.N.D."/>
            <person name="Weir B.S."/>
            <person name="Guttman D.S."/>
        </authorList>
    </citation>
    <scope>NUCLEOTIDE SEQUENCE [LARGE SCALE GENOMIC DNA]</scope>
    <source>
        <strain evidence="1 2">ICMP 3883</strain>
    </source>
</reference>
<proteinExistence type="predicted"/>
<dbReference type="Proteomes" id="UP000280292">
    <property type="component" value="Unassembled WGS sequence"/>
</dbReference>
<evidence type="ECO:0000313" key="2">
    <source>
        <dbReference type="Proteomes" id="UP000280292"/>
    </source>
</evidence>
<dbReference type="EMBL" id="RBNR01000151">
    <property type="protein sequence ID" value="RML44074.1"/>
    <property type="molecule type" value="Genomic_DNA"/>
</dbReference>
<organism evidence="1 2">
    <name type="scientific">Pseudomonas syringae pv. ribicola</name>
    <dbReference type="NCBI Taxonomy" id="55398"/>
    <lineage>
        <taxon>Bacteria</taxon>
        <taxon>Pseudomonadati</taxon>
        <taxon>Pseudomonadota</taxon>
        <taxon>Gammaproteobacteria</taxon>
        <taxon>Pseudomonadales</taxon>
        <taxon>Pseudomonadaceae</taxon>
        <taxon>Pseudomonas</taxon>
    </lineage>
</organism>
<protein>
    <submittedName>
        <fullName evidence="1">Uncharacterized protein</fullName>
    </submittedName>
</protein>